<comment type="caution">
    <text evidence="1">The sequence shown here is derived from an EMBL/GenBank/DDBJ whole genome shotgun (WGS) entry which is preliminary data.</text>
</comment>
<name>A0AAV4WV22_9ARAC</name>
<dbReference type="EMBL" id="BPLQ01015232">
    <property type="protein sequence ID" value="GIY86592.1"/>
    <property type="molecule type" value="Genomic_DNA"/>
</dbReference>
<reference evidence="1 2" key="1">
    <citation type="submission" date="2021-06" db="EMBL/GenBank/DDBJ databases">
        <title>Caerostris darwini draft genome.</title>
        <authorList>
            <person name="Kono N."/>
            <person name="Arakawa K."/>
        </authorList>
    </citation>
    <scope>NUCLEOTIDE SEQUENCE [LARGE SCALE GENOMIC DNA]</scope>
</reference>
<proteinExistence type="predicted"/>
<evidence type="ECO:0000313" key="2">
    <source>
        <dbReference type="Proteomes" id="UP001054837"/>
    </source>
</evidence>
<evidence type="ECO:0000313" key="1">
    <source>
        <dbReference type="EMBL" id="GIY86592.1"/>
    </source>
</evidence>
<dbReference type="AlphaFoldDB" id="A0AAV4WV22"/>
<gene>
    <name evidence="1" type="ORF">CDAR_257861</name>
</gene>
<protein>
    <submittedName>
        <fullName evidence="1">Uncharacterized protein</fullName>
    </submittedName>
</protein>
<organism evidence="1 2">
    <name type="scientific">Caerostris darwini</name>
    <dbReference type="NCBI Taxonomy" id="1538125"/>
    <lineage>
        <taxon>Eukaryota</taxon>
        <taxon>Metazoa</taxon>
        <taxon>Ecdysozoa</taxon>
        <taxon>Arthropoda</taxon>
        <taxon>Chelicerata</taxon>
        <taxon>Arachnida</taxon>
        <taxon>Araneae</taxon>
        <taxon>Araneomorphae</taxon>
        <taxon>Entelegynae</taxon>
        <taxon>Araneoidea</taxon>
        <taxon>Araneidae</taxon>
        <taxon>Caerostris</taxon>
    </lineage>
</organism>
<keyword evidence="2" id="KW-1185">Reference proteome</keyword>
<sequence length="92" mass="10284">MLPGHNGLEGIIVRLSQPVRIQQINEGALIFFPEYFSGVVCLHFSTHTIAGSRCEKLTQMKPTAVFISRVWEWLYYGTFHYVVGAGGGIQRG</sequence>
<dbReference type="Proteomes" id="UP001054837">
    <property type="component" value="Unassembled WGS sequence"/>
</dbReference>
<accession>A0AAV4WV22</accession>